<dbReference type="Pfam" id="PF23750">
    <property type="entry name" value="RsgI_M"/>
    <property type="match status" value="1"/>
</dbReference>
<accession>A0ABS6F3T4</accession>
<evidence type="ECO:0000313" key="10">
    <source>
        <dbReference type="Proteomes" id="UP000736583"/>
    </source>
</evidence>
<name>A0ABS6F3T4_9CLOT</name>
<dbReference type="PROSITE" id="PS51849">
    <property type="entry name" value="RSGI_N"/>
    <property type="match status" value="1"/>
</dbReference>
<keyword evidence="4 7" id="KW-1133">Transmembrane helix</keyword>
<protein>
    <submittedName>
        <fullName evidence="9">Anti-sigma factor domain-containing protein</fullName>
    </submittedName>
</protein>
<evidence type="ECO:0000256" key="5">
    <source>
        <dbReference type="ARBA" id="ARBA00023136"/>
    </source>
</evidence>
<evidence type="ECO:0000313" key="9">
    <source>
        <dbReference type="EMBL" id="MBU5593065.1"/>
    </source>
</evidence>
<proteinExistence type="predicted"/>
<keyword evidence="10" id="KW-1185">Reference proteome</keyword>
<comment type="subcellular location">
    <subcellularLocation>
        <location evidence="1">Cell membrane</location>
        <topology evidence="1">Single-pass membrane protein</topology>
    </subcellularLocation>
</comment>
<reference evidence="9 10" key="1">
    <citation type="submission" date="2021-06" db="EMBL/GenBank/DDBJ databases">
        <authorList>
            <person name="Sun Q."/>
            <person name="Li D."/>
        </authorList>
    </citation>
    <scope>NUCLEOTIDE SEQUENCE [LARGE SCALE GENOMIC DNA]</scope>
    <source>
        <strain evidence="9 10">MSJ-4</strain>
    </source>
</reference>
<sequence length="321" mass="35905">MNKKGIVMELKKDKAGILTSSGEFVYIKLSSNPTTLGQCIEGSLIENNNKSIIKRLSLLVASLLLIFLGSGVFIYNKPVSAVTISINPAVKLEVNRWNRIISIDFINEDGKKILSNLNLKNLDIEKGLNIIVEEAKKENFINEDYIENSKVISIETEGNIKNFNIDNLKDTLDKNGLKYMIKNGKEIQTNVEDNKSTESKEQPNSQINSKDKPENLSDPKKNPSKEDNENHKENIDKSTNSGNKPNENTRGNDKTNENINNKPSENMKKNNNQDTPSKSENKGNSTEETKEDNKHNNGNSRNSNNNISGNSNGSNKEKKKP</sequence>
<dbReference type="RefSeq" id="WP_216457749.1">
    <property type="nucleotide sequence ID" value="NZ_JAHLQL010000006.1"/>
</dbReference>
<feature type="compositionally biased region" description="Low complexity" evidence="6">
    <location>
        <begin position="296"/>
        <end position="314"/>
    </location>
</feature>
<evidence type="ECO:0000259" key="8">
    <source>
        <dbReference type="PROSITE" id="PS51849"/>
    </source>
</evidence>
<evidence type="ECO:0000256" key="7">
    <source>
        <dbReference type="SAM" id="Phobius"/>
    </source>
</evidence>
<evidence type="ECO:0000256" key="3">
    <source>
        <dbReference type="ARBA" id="ARBA00022692"/>
    </source>
</evidence>
<dbReference type="Proteomes" id="UP000736583">
    <property type="component" value="Unassembled WGS sequence"/>
</dbReference>
<dbReference type="InterPro" id="IPR024449">
    <property type="entry name" value="Anti-sigma_RsgI_N"/>
</dbReference>
<keyword evidence="2" id="KW-1003">Cell membrane</keyword>
<keyword evidence="5 7" id="KW-0472">Membrane</keyword>
<evidence type="ECO:0000256" key="4">
    <source>
        <dbReference type="ARBA" id="ARBA00022989"/>
    </source>
</evidence>
<evidence type="ECO:0000256" key="1">
    <source>
        <dbReference type="ARBA" id="ARBA00004162"/>
    </source>
</evidence>
<feature type="transmembrane region" description="Helical" evidence="7">
    <location>
        <begin position="56"/>
        <end position="75"/>
    </location>
</feature>
<feature type="compositionally biased region" description="Polar residues" evidence="6">
    <location>
        <begin position="257"/>
        <end position="276"/>
    </location>
</feature>
<evidence type="ECO:0000256" key="6">
    <source>
        <dbReference type="SAM" id="MobiDB-lite"/>
    </source>
</evidence>
<keyword evidence="3 7" id="KW-0812">Transmembrane</keyword>
<feature type="region of interest" description="Disordered" evidence="6">
    <location>
        <begin position="188"/>
        <end position="321"/>
    </location>
</feature>
<dbReference type="InterPro" id="IPR055431">
    <property type="entry name" value="RsgI_M"/>
</dbReference>
<organism evidence="9 10">
    <name type="scientific">Clostridium simiarum</name>
    <dbReference type="NCBI Taxonomy" id="2841506"/>
    <lineage>
        <taxon>Bacteria</taxon>
        <taxon>Bacillati</taxon>
        <taxon>Bacillota</taxon>
        <taxon>Clostridia</taxon>
        <taxon>Eubacteriales</taxon>
        <taxon>Clostridiaceae</taxon>
        <taxon>Clostridium</taxon>
    </lineage>
</organism>
<dbReference type="EMBL" id="JAHLQL010000006">
    <property type="protein sequence ID" value="MBU5593065.1"/>
    <property type="molecule type" value="Genomic_DNA"/>
</dbReference>
<evidence type="ECO:0000256" key="2">
    <source>
        <dbReference type="ARBA" id="ARBA00022475"/>
    </source>
</evidence>
<feature type="compositionally biased region" description="Polar residues" evidence="6">
    <location>
        <begin position="237"/>
        <end position="249"/>
    </location>
</feature>
<feature type="compositionally biased region" description="Basic and acidic residues" evidence="6">
    <location>
        <begin position="192"/>
        <end position="201"/>
    </location>
</feature>
<feature type="compositionally biased region" description="Basic and acidic residues" evidence="6">
    <location>
        <begin position="209"/>
        <end position="236"/>
    </location>
</feature>
<feature type="domain" description="RsgI N-terminal anti-sigma" evidence="8">
    <location>
        <begin position="3"/>
        <end position="51"/>
    </location>
</feature>
<feature type="compositionally biased region" description="Basic and acidic residues" evidence="6">
    <location>
        <begin position="277"/>
        <end position="295"/>
    </location>
</feature>
<dbReference type="Pfam" id="PF12791">
    <property type="entry name" value="RsgI_N"/>
    <property type="match status" value="1"/>
</dbReference>
<gene>
    <name evidence="9" type="ORF">KQI89_15040</name>
</gene>
<comment type="caution">
    <text evidence="9">The sequence shown here is derived from an EMBL/GenBank/DDBJ whole genome shotgun (WGS) entry which is preliminary data.</text>
</comment>